<dbReference type="GO" id="GO:0034899">
    <property type="term" value="F:trimethylamine monooxygenase activity"/>
    <property type="evidence" value="ECO:0007669"/>
    <property type="project" value="UniProtKB-EC"/>
</dbReference>
<dbReference type="GO" id="GO:0050661">
    <property type="term" value="F:NADP binding"/>
    <property type="evidence" value="ECO:0007669"/>
    <property type="project" value="InterPro"/>
</dbReference>
<gene>
    <name evidence="23" type="ORF">LX32DRAFT_693584</name>
</gene>
<dbReference type="InterPro" id="IPR000960">
    <property type="entry name" value="Flavin_mOase"/>
</dbReference>
<evidence type="ECO:0000256" key="14">
    <source>
        <dbReference type="ARBA" id="ARBA00034528"/>
    </source>
</evidence>
<dbReference type="AlphaFoldDB" id="A0AAD9M4Y5"/>
<keyword evidence="11" id="KW-0503">Monooxygenase</keyword>
<evidence type="ECO:0000256" key="10">
    <source>
        <dbReference type="ARBA" id="ARBA00023002"/>
    </source>
</evidence>
<evidence type="ECO:0000256" key="18">
    <source>
        <dbReference type="ARBA" id="ARBA00045957"/>
    </source>
</evidence>
<comment type="subcellular location">
    <subcellularLocation>
        <location evidence="2">Endoplasmic reticulum membrane</location>
        <topology evidence="2">Single-pass membrane protein</topology>
    </subcellularLocation>
</comment>
<comment type="catalytic activity">
    <reaction evidence="21">
        <text>trimethylamine + NADPH + O2 = trimethylamine N-oxide + NADP(+) + H2O</text>
        <dbReference type="Rhea" id="RHEA:31979"/>
        <dbReference type="ChEBI" id="CHEBI:15377"/>
        <dbReference type="ChEBI" id="CHEBI:15379"/>
        <dbReference type="ChEBI" id="CHEBI:15724"/>
        <dbReference type="ChEBI" id="CHEBI:57783"/>
        <dbReference type="ChEBI" id="CHEBI:58349"/>
        <dbReference type="ChEBI" id="CHEBI:58389"/>
        <dbReference type="EC" id="1.14.13.148"/>
    </reaction>
    <physiologicalReaction direction="left-to-right" evidence="21">
        <dbReference type="Rhea" id="RHEA:31980"/>
    </physiologicalReaction>
</comment>
<keyword evidence="6" id="KW-0256">Endoplasmic reticulum</keyword>
<dbReference type="Proteomes" id="UP001232148">
    <property type="component" value="Unassembled WGS sequence"/>
</dbReference>
<evidence type="ECO:0000256" key="4">
    <source>
        <dbReference type="ARBA" id="ARBA00022630"/>
    </source>
</evidence>
<evidence type="ECO:0000256" key="17">
    <source>
        <dbReference type="ARBA" id="ARBA00034561"/>
    </source>
</evidence>
<dbReference type="GO" id="GO:0005789">
    <property type="term" value="C:endoplasmic reticulum membrane"/>
    <property type="evidence" value="ECO:0007669"/>
    <property type="project" value="UniProtKB-SubCell"/>
</dbReference>
<evidence type="ECO:0000313" key="23">
    <source>
        <dbReference type="EMBL" id="KAK2029085.1"/>
    </source>
</evidence>
<dbReference type="PIRSF" id="PIRSF000332">
    <property type="entry name" value="FMO"/>
    <property type="match status" value="1"/>
</dbReference>
<evidence type="ECO:0000256" key="3">
    <source>
        <dbReference type="ARBA" id="ARBA00009183"/>
    </source>
</evidence>
<dbReference type="InterPro" id="IPR050346">
    <property type="entry name" value="FMO-like"/>
</dbReference>
<evidence type="ECO:0000256" key="12">
    <source>
        <dbReference type="ARBA" id="ARBA00023136"/>
    </source>
</evidence>
<dbReference type="EMBL" id="MU842869">
    <property type="protein sequence ID" value="KAK2029085.1"/>
    <property type="molecule type" value="Genomic_DNA"/>
</dbReference>
<reference evidence="23" key="1">
    <citation type="submission" date="2021-06" db="EMBL/GenBank/DDBJ databases">
        <title>Comparative genomics, transcriptomics and evolutionary studies reveal genomic signatures of adaptation to plant cell wall in hemibiotrophic fungi.</title>
        <authorList>
            <consortium name="DOE Joint Genome Institute"/>
            <person name="Baroncelli R."/>
            <person name="Diaz J.F."/>
            <person name="Benocci T."/>
            <person name="Peng M."/>
            <person name="Battaglia E."/>
            <person name="Haridas S."/>
            <person name="Andreopoulos W."/>
            <person name="Labutti K."/>
            <person name="Pangilinan J."/>
            <person name="Floch G.L."/>
            <person name="Makela M.R."/>
            <person name="Henrissat B."/>
            <person name="Grigoriev I.V."/>
            <person name="Crouch J.A."/>
            <person name="De Vries R.P."/>
            <person name="Sukno S.A."/>
            <person name="Thon M.R."/>
        </authorList>
    </citation>
    <scope>NUCLEOTIDE SEQUENCE</scope>
    <source>
        <strain evidence="23">MAFF235873</strain>
    </source>
</reference>
<comment type="catalytic activity">
    <reaction evidence="20">
        <text>hypotaurine + NADPH + O2 + H(+) = taurine + NADP(+) + H2O</text>
        <dbReference type="Rhea" id="RHEA:69819"/>
        <dbReference type="ChEBI" id="CHEBI:15377"/>
        <dbReference type="ChEBI" id="CHEBI:15378"/>
        <dbReference type="ChEBI" id="CHEBI:15379"/>
        <dbReference type="ChEBI" id="CHEBI:57783"/>
        <dbReference type="ChEBI" id="CHEBI:57853"/>
        <dbReference type="ChEBI" id="CHEBI:58349"/>
        <dbReference type="ChEBI" id="CHEBI:507393"/>
        <dbReference type="EC" id="1.14.13.8"/>
    </reaction>
    <physiologicalReaction direction="left-to-right" evidence="20">
        <dbReference type="Rhea" id="RHEA:69820"/>
    </physiologicalReaction>
</comment>
<evidence type="ECO:0000313" key="24">
    <source>
        <dbReference type="Proteomes" id="UP001232148"/>
    </source>
</evidence>
<keyword evidence="5" id="KW-0812">Transmembrane</keyword>
<organism evidence="23 24">
    <name type="scientific">Colletotrichum zoysiae</name>
    <dbReference type="NCBI Taxonomy" id="1216348"/>
    <lineage>
        <taxon>Eukaryota</taxon>
        <taxon>Fungi</taxon>
        <taxon>Dikarya</taxon>
        <taxon>Ascomycota</taxon>
        <taxon>Pezizomycotina</taxon>
        <taxon>Sordariomycetes</taxon>
        <taxon>Hypocreomycetidae</taxon>
        <taxon>Glomerellales</taxon>
        <taxon>Glomerellaceae</taxon>
        <taxon>Colletotrichum</taxon>
        <taxon>Colletotrichum graminicola species complex</taxon>
    </lineage>
</organism>
<dbReference type="SUPFAM" id="SSF51905">
    <property type="entry name" value="FAD/NAD(P)-binding domain"/>
    <property type="match status" value="2"/>
</dbReference>
<keyword evidence="7" id="KW-0274">FAD</keyword>
<accession>A0AAD9M4Y5</accession>
<comment type="caution">
    <text evidence="23">The sequence shown here is derived from an EMBL/GenBank/DDBJ whole genome shotgun (WGS) entry which is preliminary data.</text>
</comment>
<keyword evidence="8" id="KW-0521">NADP</keyword>
<dbReference type="Pfam" id="PF00743">
    <property type="entry name" value="FMO-like"/>
    <property type="match status" value="1"/>
</dbReference>
<dbReference type="PRINTS" id="PR00370">
    <property type="entry name" value="FMOXYGENASE"/>
</dbReference>
<evidence type="ECO:0000256" key="9">
    <source>
        <dbReference type="ARBA" id="ARBA00022989"/>
    </source>
</evidence>
<evidence type="ECO:0000256" key="2">
    <source>
        <dbReference type="ARBA" id="ARBA00004389"/>
    </source>
</evidence>
<evidence type="ECO:0000256" key="19">
    <source>
        <dbReference type="ARBA" id="ARBA00047338"/>
    </source>
</evidence>
<keyword evidence="12" id="KW-0472">Membrane</keyword>
<comment type="similarity">
    <text evidence="3">Belongs to the FMO family.</text>
</comment>
<keyword evidence="10" id="KW-0560">Oxidoreductase</keyword>
<evidence type="ECO:0000256" key="5">
    <source>
        <dbReference type="ARBA" id="ARBA00022692"/>
    </source>
</evidence>
<evidence type="ECO:0000256" key="13">
    <source>
        <dbReference type="ARBA" id="ARBA00029725"/>
    </source>
</evidence>
<evidence type="ECO:0000256" key="21">
    <source>
        <dbReference type="ARBA" id="ARBA00048088"/>
    </source>
</evidence>
<keyword evidence="9" id="KW-1133">Transmembrane helix</keyword>
<evidence type="ECO:0000256" key="15">
    <source>
        <dbReference type="ARBA" id="ARBA00034536"/>
    </source>
</evidence>
<evidence type="ECO:0000256" key="7">
    <source>
        <dbReference type="ARBA" id="ARBA00022827"/>
    </source>
</evidence>
<evidence type="ECO:0000256" key="22">
    <source>
        <dbReference type="ARBA" id="ARBA00049443"/>
    </source>
</evidence>
<comment type="cofactor">
    <cofactor evidence="1">
        <name>FAD</name>
        <dbReference type="ChEBI" id="CHEBI:57692"/>
    </cofactor>
</comment>
<evidence type="ECO:0000256" key="16">
    <source>
        <dbReference type="ARBA" id="ARBA00034554"/>
    </source>
</evidence>
<sequence>MASQSKRVAIIGAGPSGLAAIKECLAAGLTVQCFEKAHALGGQWLYDPAPTAGTHSSIYSGVILNSSRATSGFSDFPIDPARYPIYYSHKLHLRYLNEYAARFGLEKHVRYNTSVVGCAPRADGGWEVRVRGGGGGGGDSGSDDKEEVLAFDAVVSGTGFAGTPAIPEYEGRDRFKGEVLHSHYYRIPSAFEGKKVVVVGLGSSAADIACEVAPLAKELTIVSRRGGWILPRFVLGKPAEAWDSRAGQTWLPASVQEYLFQVIVGHAAGKMPAELQADHGITSQAVTLRGDFVEKLRTGVFTLRRSTVASFTETGVLLADGTAVDADAVILATGYRAVDQPHLPPGVLASRDAPAPHVDLYKMVVPPRCKDLYVLGQTELAGPANAVVEAQARFVAAVVAGRARLPGEEEMMRDIRALRRWRAAHVVDSERHTVWVEYVRYVDSLLEPLGAVPSFRRLLGRVFSSGRPLRALRVLSAVVFGFAAPAQWRLFGEGSGAELAEETLLRTGAGADELSEGEKGFL</sequence>
<evidence type="ECO:0000256" key="1">
    <source>
        <dbReference type="ARBA" id="ARBA00001974"/>
    </source>
</evidence>
<comment type="function">
    <text evidence="18">Broad spectrum monooxygenase that catalyzes the oxygenation of a wide variety of nitrogen- and sulfur-containing compounds including xenobiotics. Catalyzes the S-oxygenation of hypotaurine to produce taurine, an organic osmolyte involved in cell volume regulation as well as a variety of cytoprotective and developmental processes. In vitro, catalyzes the N-oxygenation of trimethylamine (TMA) to produce trimethylamine N-oxide (TMAO) and could therefore participate to the detoxification of this compound that is generated by the action of gut microbiota from dietary precursors such as choline, choline containing compounds, betaine or L-carnitine.</text>
</comment>
<dbReference type="FunFam" id="3.50.50.60:FF:000159">
    <property type="entry name" value="Dimethylaniline monooxygenase [N-oxide-forming]"/>
    <property type="match status" value="1"/>
</dbReference>
<proteinExistence type="inferred from homology"/>
<keyword evidence="24" id="KW-1185">Reference proteome</keyword>
<comment type="catalytic activity">
    <reaction evidence="19">
        <text>hypotaurine + NADH + O2 + H(+) = taurine + NAD(+) + H2O</text>
        <dbReference type="Rhea" id="RHEA:74111"/>
        <dbReference type="ChEBI" id="CHEBI:15377"/>
        <dbReference type="ChEBI" id="CHEBI:15378"/>
        <dbReference type="ChEBI" id="CHEBI:15379"/>
        <dbReference type="ChEBI" id="CHEBI:57540"/>
        <dbReference type="ChEBI" id="CHEBI:57853"/>
        <dbReference type="ChEBI" id="CHEBI:57945"/>
        <dbReference type="ChEBI" id="CHEBI:507393"/>
        <dbReference type="EC" id="1.14.13.8"/>
    </reaction>
    <physiologicalReaction direction="left-to-right" evidence="19">
        <dbReference type="Rhea" id="RHEA:74112"/>
    </physiologicalReaction>
</comment>
<evidence type="ECO:0000256" key="8">
    <source>
        <dbReference type="ARBA" id="ARBA00022857"/>
    </source>
</evidence>
<dbReference type="InterPro" id="IPR036188">
    <property type="entry name" value="FAD/NAD-bd_sf"/>
</dbReference>
<dbReference type="InterPro" id="IPR020946">
    <property type="entry name" value="Flavin_mOase-like"/>
</dbReference>
<dbReference type="GO" id="GO:0050660">
    <property type="term" value="F:flavin adenine dinucleotide binding"/>
    <property type="evidence" value="ECO:0007669"/>
    <property type="project" value="InterPro"/>
</dbReference>
<dbReference type="PANTHER" id="PTHR23023">
    <property type="entry name" value="DIMETHYLANILINE MONOOXYGENASE"/>
    <property type="match status" value="1"/>
</dbReference>
<protein>
    <recommendedName>
        <fullName evidence="15">Flavin-containing monooxygenase 1</fullName>
        <ecNumber evidence="14">1.14.13.148</ecNumber>
    </recommendedName>
    <alternativeName>
        <fullName evidence="17">Dimethylaniline monooxygenase [N-oxide-forming] 1</fullName>
    </alternativeName>
    <alternativeName>
        <fullName evidence="13">Dimethylaniline oxidase 1</fullName>
    </alternativeName>
    <alternativeName>
        <fullName evidence="16">Trimethylamine monooxygenase</fullName>
    </alternativeName>
</protein>
<comment type="catalytic activity">
    <reaction evidence="22">
        <text>N,N-dimethylaniline + NADPH + O2 + H(+) = N,N-dimethylaniline N-oxide + NADP(+) + H2O</text>
        <dbReference type="Rhea" id="RHEA:24468"/>
        <dbReference type="ChEBI" id="CHEBI:15377"/>
        <dbReference type="ChEBI" id="CHEBI:15378"/>
        <dbReference type="ChEBI" id="CHEBI:15379"/>
        <dbReference type="ChEBI" id="CHEBI:16269"/>
        <dbReference type="ChEBI" id="CHEBI:17735"/>
        <dbReference type="ChEBI" id="CHEBI:57783"/>
        <dbReference type="ChEBI" id="CHEBI:58349"/>
        <dbReference type="EC" id="1.14.13.8"/>
    </reaction>
    <physiologicalReaction direction="left-to-right" evidence="22">
        <dbReference type="Rhea" id="RHEA:24469"/>
    </physiologicalReaction>
</comment>
<evidence type="ECO:0000256" key="11">
    <source>
        <dbReference type="ARBA" id="ARBA00023033"/>
    </source>
</evidence>
<evidence type="ECO:0000256" key="20">
    <source>
        <dbReference type="ARBA" id="ARBA00048041"/>
    </source>
</evidence>
<evidence type="ECO:0000256" key="6">
    <source>
        <dbReference type="ARBA" id="ARBA00022824"/>
    </source>
</evidence>
<name>A0AAD9M4Y5_9PEZI</name>
<dbReference type="EC" id="1.14.13.148" evidence="14"/>
<dbReference type="Gene3D" id="3.50.50.60">
    <property type="entry name" value="FAD/NAD(P)-binding domain"/>
    <property type="match status" value="1"/>
</dbReference>
<dbReference type="GO" id="GO:0004499">
    <property type="term" value="F:N,N-dimethylaniline monooxygenase activity"/>
    <property type="evidence" value="ECO:0007669"/>
    <property type="project" value="InterPro"/>
</dbReference>
<keyword evidence="4" id="KW-0285">Flavoprotein</keyword>